<evidence type="ECO:0000313" key="1">
    <source>
        <dbReference type="EnsemblMetazoa" id="XP_050498559.1"/>
    </source>
</evidence>
<proteinExistence type="predicted"/>
<keyword evidence="2" id="KW-1185">Reference proteome</keyword>
<name>A0ABM5JKU2_DIAVI</name>
<sequence length="357" mass="41213">MSKRTLRMLTMANENLVINRSDEIGTLLVNSGDIDEWENLNVDNTPIVMVLDEPQPEDNQTFTTLTTLQNSTELEDFNLTDCLSDFNEIDSLADNDICIMPSDSLSNEMHFLNNNSSADNNSVNLALNNSTNKQVLLPIEQNERVVSLVPYECSSDEDETYEATNTSDVQESSHTGINNNIERNLVNTNSDVEVIMKSKRKLGQNKNEWKRYKNKKLRMKGEVYMGFSKKSGKIKQSMPRKAKSLKEACTSKKCRNSKLRYCKEFTEQCRSHIFKKFWGMTWDQRKVFVASHVFKTPTFKSNKENSRRQGTYTYYLHDGNENLQVCRTMFTNTLDIGYKTIHYWVDGSCSIGFLRYD</sequence>
<accession>A0ABM5JKU2</accession>
<dbReference type="PANTHER" id="PTHR10773">
    <property type="entry name" value="DNA-DIRECTED RNA POLYMERASES I, II, AND III SUBUNIT RPABC2"/>
    <property type="match status" value="1"/>
</dbReference>
<reference evidence="1" key="1">
    <citation type="submission" date="2025-05" db="UniProtKB">
        <authorList>
            <consortium name="EnsemblMetazoa"/>
        </authorList>
    </citation>
    <scope>IDENTIFICATION</scope>
</reference>
<evidence type="ECO:0000313" key="2">
    <source>
        <dbReference type="Proteomes" id="UP001652700"/>
    </source>
</evidence>
<dbReference type="PANTHER" id="PTHR10773:SF19">
    <property type="match status" value="1"/>
</dbReference>
<dbReference type="EnsemblMetazoa" id="XM_050642602.1">
    <property type="protein sequence ID" value="XP_050498559.1"/>
    <property type="gene ID" value="LOC126879520"/>
</dbReference>
<protein>
    <submittedName>
        <fullName evidence="1">Uncharacterized protein</fullName>
    </submittedName>
</protein>
<dbReference type="Proteomes" id="UP001652700">
    <property type="component" value="Unplaced"/>
</dbReference>
<dbReference type="GeneID" id="126879520"/>
<organism evidence="1 2">
    <name type="scientific">Diabrotica virgifera virgifera</name>
    <name type="common">western corn rootworm</name>
    <dbReference type="NCBI Taxonomy" id="50390"/>
    <lineage>
        <taxon>Eukaryota</taxon>
        <taxon>Metazoa</taxon>
        <taxon>Ecdysozoa</taxon>
        <taxon>Arthropoda</taxon>
        <taxon>Hexapoda</taxon>
        <taxon>Insecta</taxon>
        <taxon>Pterygota</taxon>
        <taxon>Neoptera</taxon>
        <taxon>Endopterygota</taxon>
        <taxon>Coleoptera</taxon>
        <taxon>Polyphaga</taxon>
        <taxon>Cucujiformia</taxon>
        <taxon>Chrysomeloidea</taxon>
        <taxon>Chrysomelidae</taxon>
        <taxon>Galerucinae</taxon>
        <taxon>Diabroticina</taxon>
        <taxon>Diabroticites</taxon>
        <taxon>Diabrotica</taxon>
    </lineage>
</organism>
<dbReference type="RefSeq" id="XP_050498559.1">
    <property type="nucleotide sequence ID" value="XM_050642602.1"/>
</dbReference>